<dbReference type="Proteomes" id="UP000316852">
    <property type="component" value="Unassembled WGS sequence"/>
</dbReference>
<accession>A0A538T7Y7</accession>
<dbReference type="InterPro" id="IPR020904">
    <property type="entry name" value="Sc_DH/Rdtase_CS"/>
</dbReference>
<feature type="compositionally biased region" description="Basic and acidic residues" evidence="2">
    <location>
        <begin position="267"/>
        <end position="290"/>
    </location>
</feature>
<dbReference type="AlphaFoldDB" id="A0A538T7Y7"/>
<dbReference type="SUPFAM" id="SSF51735">
    <property type="entry name" value="NAD(P)-binding Rossmann-fold domains"/>
    <property type="match status" value="1"/>
</dbReference>
<name>A0A538T7Y7_UNCEI</name>
<feature type="domain" description="NAD-dependent epimerase/dehydratase" evidence="3">
    <location>
        <begin position="4"/>
        <end position="242"/>
    </location>
</feature>
<comment type="caution">
    <text evidence="4">The sequence shown here is derived from an EMBL/GenBank/DDBJ whole genome shotgun (WGS) entry which is preliminary data.</text>
</comment>
<dbReference type="EMBL" id="VBOW01000020">
    <property type="protein sequence ID" value="TMQ59742.1"/>
    <property type="molecule type" value="Genomic_DNA"/>
</dbReference>
<dbReference type="InterPro" id="IPR036291">
    <property type="entry name" value="NAD(P)-bd_dom_sf"/>
</dbReference>
<dbReference type="InterPro" id="IPR001509">
    <property type="entry name" value="Epimerase_deHydtase"/>
</dbReference>
<evidence type="ECO:0000256" key="2">
    <source>
        <dbReference type="SAM" id="MobiDB-lite"/>
    </source>
</evidence>
<comment type="similarity">
    <text evidence="1">Belongs to the NAD(P)-dependent epimerase/dehydratase family.</text>
</comment>
<evidence type="ECO:0000259" key="3">
    <source>
        <dbReference type="Pfam" id="PF01370"/>
    </source>
</evidence>
<organism evidence="4 5">
    <name type="scientific">Eiseniibacteriota bacterium</name>
    <dbReference type="NCBI Taxonomy" id="2212470"/>
    <lineage>
        <taxon>Bacteria</taxon>
        <taxon>Candidatus Eiseniibacteriota</taxon>
    </lineage>
</organism>
<dbReference type="PANTHER" id="PTHR43000">
    <property type="entry name" value="DTDP-D-GLUCOSE 4,6-DEHYDRATASE-RELATED"/>
    <property type="match status" value="1"/>
</dbReference>
<evidence type="ECO:0000313" key="5">
    <source>
        <dbReference type="Proteomes" id="UP000316852"/>
    </source>
</evidence>
<evidence type="ECO:0000256" key="1">
    <source>
        <dbReference type="ARBA" id="ARBA00007637"/>
    </source>
</evidence>
<sequence length="312" mass="34931">MMRALVTGVAGFLGSTLAETLRSSGFDVVGVDAFTPNYEAARKRANLEGLLRDPGFRFVEADLRNVALEPLLDGVTHVAHLAALPGVRSSWGDAFRAYAEHNIVVTQRLLDALRGRTVERVAVASSSSVYGVPTRFPTPEDEPRRPISPYGVTKLATEALVHAYRHEQGLPAVALRYFTVYGPRQRPDMGFHRFFEACRRGEPVTIYGDGAQTRDFTFVEDAVSATVASLTRPAEELVYNVGGGHRVTLREVLDQIERLVGRPMQRRHIEPQHGDPRDTSADTRLARRDLGYEPRTALERGLERQWEWQRNR</sequence>
<dbReference type="Pfam" id="PF01370">
    <property type="entry name" value="Epimerase"/>
    <property type="match status" value="1"/>
</dbReference>
<proteinExistence type="inferred from homology"/>
<reference evidence="4 5" key="1">
    <citation type="journal article" date="2019" name="Nat. Microbiol.">
        <title>Mediterranean grassland soil C-N compound turnover is dependent on rainfall and depth, and is mediated by genomically divergent microorganisms.</title>
        <authorList>
            <person name="Diamond S."/>
            <person name="Andeer P.F."/>
            <person name="Li Z."/>
            <person name="Crits-Christoph A."/>
            <person name="Burstein D."/>
            <person name="Anantharaman K."/>
            <person name="Lane K.R."/>
            <person name="Thomas B.C."/>
            <person name="Pan C."/>
            <person name="Northen T.R."/>
            <person name="Banfield J.F."/>
        </authorList>
    </citation>
    <scope>NUCLEOTIDE SEQUENCE [LARGE SCALE GENOMIC DNA]</scope>
    <source>
        <strain evidence="4">WS_6</strain>
    </source>
</reference>
<feature type="region of interest" description="Disordered" evidence="2">
    <location>
        <begin position="263"/>
        <end position="290"/>
    </location>
</feature>
<evidence type="ECO:0000313" key="4">
    <source>
        <dbReference type="EMBL" id="TMQ59742.1"/>
    </source>
</evidence>
<protein>
    <submittedName>
        <fullName evidence="4">NAD-dependent epimerase/dehydratase family protein</fullName>
    </submittedName>
</protein>
<dbReference type="Gene3D" id="3.40.50.720">
    <property type="entry name" value="NAD(P)-binding Rossmann-like Domain"/>
    <property type="match status" value="1"/>
</dbReference>
<dbReference type="PRINTS" id="PR01713">
    <property type="entry name" value="NUCEPIMERASE"/>
</dbReference>
<gene>
    <name evidence="4" type="ORF">E6K76_04250</name>
</gene>
<dbReference type="PROSITE" id="PS00061">
    <property type="entry name" value="ADH_SHORT"/>
    <property type="match status" value="1"/>
</dbReference>